<dbReference type="InterPro" id="IPR014743">
    <property type="entry name" value="Cl-channel_core"/>
</dbReference>
<dbReference type="InterPro" id="IPR001807">
    <property type="entry name" value="ClC"/>
</dbReference>
<feature type="transmembrane region" description="Helical" evidence="5">
    <location>
        <begin position="26"/>
        <end position="46"/>
    </location>
</feature>
<dbReference type="Gene3D" id="3.30.70.1450">
    <property type="entry name" value="Regulator of K+ conductance, C-terminal domain"/>
    <property type="match status" value="1"/>
</dbReference>
<evidence type="ECO:0000256" key="4">
    <source>
        <dbReference type="ARBA" id="ARBA00023136"/>
    </source>
</evidence>
<dbReference type="PROSITE" id="PS51202">
    <property type="entry name" value="RCK_C"/>
    <property type="match status" value="1"/>
</dbReference>
<dbReference type="Pfam" id="PF02080">
    <property type="entry name" value="TrkA_C"/>
    <property type="match status" value="1"/>
</dbReference>
<evidence type="ECO:0000256" key="5">
    <source>
        <dbReference type="SAM" id="Phobius"/>
    </source>
</evidence>
<evidence type="ECO:0000256" key="3">
    <source>
        <dbReference type="ARBA" id="ARBA00022989"/>
    </source>
</evidence>
<name>A0A645CU63_9ZZZZ</name>
<protein>
    <submittedName>
        <fullName evidence="7">H(+)/Cl(-) exchange transporter ClcA</fullName>
    </submittedName>
</protein>
<dbReference type="GO" id="GO:0015108">
    <property type="term" value="F:chloride transmembrane transporter activity"/>
    <property type="evidence" value="ECO:0007669"/>
    <property type="project" value="InterPro"/>
</dbReference>
<evidence type="ECO:0000313" key="7">
    <source>
        <dbReference type="EMBL" id="MPM80439.1"/>
    </source>
</evidence>
<evidence type="ECO:0000259" key="6">
    <source>
        <dbReference type="PROSITE" id="PS51202"/>
    </source>
</evidence>
<dbReference type="GO" id="GO:0008324">
    <property type="term" value="F:monoatomic cation transmembrane transporter activity"/>
    <property type="evidence" value="ECO:0007669"/>
    <property type="project" value="InterPro"/>
</dbReference>
<feature type="domain" description="RCK C-terminal" evidence="6">
    <location>
        <begin position="61"/>
        <end position="144"/>
    </location>
</feature>
<comment type="subcellular location">
    <subcellularLocation>
        <location evidence="1">Membrane</location>
        <topology evidence="1">Multi-pass membrane protein</topology>
    </subcellularLocation>
</comment>
<dbReference type="EMBL" id="VSSQ01030053">
    <property type="protein sequence ID" value="MPM80439.1"/>
    <property type="molecule type" value="Genomic_DNA"/>
</dbReference>
<dbReference type="Gene3D" id="1.10.3080.10">
    <property type="entry name" value="Clc chloride channel"/>
    <property type="match status" value="1"/>
</dbReference>
<reference evidence="7" key="1">
    <citation type="submission" date="2019-08" db="EMBL/GenBank/DDBJ databases">
        <authorList>
            <person name="Kucharzyk K."/>
            <person name="Murdoch R.W."/>
            <person name="Higgins S."/>
            <person name="Loffler F."/>
        </authorList>
    </citation>
    <scope>NUCLEOTIDE SEQUENCE</scope>
</reference>
<organism evidence="7">
    <name type="scientific">bioreactor metagenome</name>
    <dbReference type="NCBI Taxonomy" id="1076179"/>
    <lineage>
        <taxon>unclassified sequences</taxon>
        <taxon>metagenomes</taxon>
        <taxon>ecological metagenomes</taxon>
    </lineage>
</organism>
<dbReference type="GO" id="GO:0016020">
    <property type="term" value="C:membrane"/>
    <property type="evidence" value="ECO:0007669"/>
    <property type="project" value="UniProtKB-SubCell"/>
</dbReference>
<keyword evidence="4 5" id="KW-0472">Membrane</keyword>
<evidence type="ECO:0000256" key="2">
    <source>
        <dbReference type="ARBA" id="ARBA00022692"/>
    </source>
</evidence>
<dbReference type="SUPFAM" id="SSF116726">
    <property type="entry name" value="TrkA C-terminal domain-like"/>
    <property type="match status" value="1"/>
</dbReference>
<keyword evidence="3 5" id="KW-1133">Transmembrane helix</keyword>
<dbReference type="InterPro" id="IPR006037">
    <property type="entry name" value="RCK_C"/>
</dbReference>
<dbReference type="SUPFAM" id="SSF81340">
    <property type="entry name" value="Clc chloride channel"/>
    <property type="match status" value="1"/>
</dbReference>
<dbReference type="AlphaFoldDB" id="A0A645CU63"/>
<dbReference type="InterPro" id="IPR036721">
    <property type="entry name" value="RCK_C_sf"/>
</dbReference>
<sequence length="149" mass="16296">MAGVMSASIKAPVTSILLMAEMTGSLVHLLPVALVALIALLTADLLKIKPIYEVLLERLNQDKLPVHAAKKHDTLLEIAVELGSAVDGKRLKDITWPNEVLIVGLRRGVQEIIPNGDSIINHGDYLIVLSHVHPYGRIQTLMTELCQNK</sequence>
<dbReference type="GO" id="GO:0006813">
    <property type="term" value="P:potassium ion transport"/>
    <property type="evidence" value="ECO:0007669"/>
    <property type="project" value="InterPro"/>
</dbReference>
<comment type="caution">
    <text evidence="7">The sequence shown here is derived from an EMBL/GenBank/DDBJ whole genome shotgun (WGS) entry which is preliminary data.</text>
</comment>
<evidence type="ECO:0000256" key="1">
    <source>
        <dbReference type="ARBA" id="ARBA00004141"/>
    </source>
</evidence>
<accession>A0A645CU63</accession>
<dbReference type="Pfam" id="PF00654">
    <property type="entry name" value="Voltage_CLC"/>
    <property type="match status" value="1"/>
</dbReference>
<keyword evidence="2 5" id="KW-0812">Transmembrane</keyword>
<proteinExistence type="predicted"/>
<gene>
    <name evidence="7" type="primary">clcA_13</name>
    <name evidence="7" type="ORF">SDC9_127486</name>
</gene>